<dbReference type="Pfam" id="PF02485">
    <property type="entry name" value="Branch"/>
    <property type="match status" value="1"/>
</dbReference>
<name>A0AAP0DL08_9ASTR</name>
<proteinExistence type="predicted"/>
<dbReference type="GO" id="GO:0016757">
    <property type="term" value="F:glycosyltransferase activity"/>
    <property type="evidence" value="ECO:0007669"/>
    <property type="project" value="UniProtKB-KW"/>
</dbReference>
<protein>
    <recommendedName>
        <fullName evidence="9">Core-2/I-branching beta-1,6-N-acetylglucosaminyltransferase family protein</fullName>
    </recommendedName>
</protein>
<keyword evidence="6" id="KW-1133">Transmembrane helix</keyword>
<dbReference type="PANTHER" id="PTHR31042:SF109">
    <property type="entry name" value="GLYCOSYL TRANSFERASE, FAMILY 14"/>
    <property type="match status" value="1"/>
</dbReference>
<keyword evidence="6" id="KW-0812">Transmembrane</keyword>
<evidence type="ECO:0000256" key="1">
    <source>
        <dbReference type="ARBA" id="ARBA00004606"/>
    </source>
</evidence>
<evidence type="ECO:0000313" key="7">
    <source>
        <dbReference type="EMBL" id="KAK9077020.1"/>
    </source>
</evidence>
<dbReference type="Proteomes" id="UP001408789">
    <property type="component" value="Unassembled WGS sequence"/>
</dbReference>
<comment type="caution">
    <text evidence="7">The sequence shown here is derived from an EMBL/GenBank/DDBJ whole genome shotgun (WGS) entry which is preliminary data.</text>
</comment>
<evidence type="ECO:0000256" key="5">
    <source>
        <dbReference type="ARBA" id="ARBA00023180"/>
    </source>
</evidence>
<keyword evidence="4 6" id="KW-0472">Membrane</keyword>
<evidence type="ECO:0000256" key="3">
    <source>
        <dbReference type="ARBA" id="ARBA00022679"/>
    </source>
</evidence>
<evidence type="ECO:0000256" key="6">
    <source>
        <dbReference type="SAM" id="Phobius"/>
    </source>
</evidence>
<evidence type="ECO:0000256" key="4">
    <source>
        <dbReference type="ARBA" id="ARBA00023136"/>
    </source>
</evidence>
<keyword evidence="5" id="KW-0325">Glycoprotein</keyword>
<comment type="subcellular location">
    <subcellularLocation>
        <location evidence="1">Membrane</location>
        <topology evidence="1">Single-pass type II membrane protein</topology>
    </subcellularLocation>
</comment>
<feature type="transmembrane region" description="Helical" evidence="6">
    <location>
        <begin position="21"/>
        <end position="43"/>
    </location>
</feature>
<dbReference type="AlphaFoldDB" id="A0AAP0DL08"/>
<sequence length="408" mass="47507">MRSRGEKDEHLFRDSSIGLMRLLFVLILFVIGIIIGLISSSHIDRYFTSQPPNFYMNSYISAAPAPSHSYSYKKDSSYDHNDQNCSTESAMCKNQDCLSMESFRMPKNLTHKMTDKELFWRASLVPDKPEYPFRRVPKVAFMFLTRGPLPFRLLWERFFRGQDVNKYSIYVHSNPGVELVFPNSSVFYGRRIPSQDVRWGTVTLVDAERRLLGNALLDFSNERFVLLSESCIPVYNFPTVYKYLIGSTHSFLQSYDDPSRYGRGRYSRRMKPDIKLPDWRKGSQWFEIQRTLAIKIVSDTRYYNIFRWYCLPSCYPDEHYLPTFVNMFHGTLNANRTITYVDWSLGGPHPASFQAENITENLIHHIRNNGTTCSYNGETTSVCFLFARKFKPNALAPLLRLPSTLLGF</sequence>
<dbReference type="InterPro" id="IPR044174">
    <property type="entry name" value="BC10-like"/>
</dbReference>
<keyword evidence="2" id="KW-0328">Glycosyltransferase</keyword>
<dbReference type="EMBL" id="JBCNJP010000007">
    <property type="protein sequence ID" value="KAK9077020.1"/>
    <property type="molecule type" value="Genomic_DNA"/>
</dbReference>
<dbReference type="PANTHER" id="PTHR31042">
    <property type="entry name" value="CORE-2/I-BRANCHING BETA-1,6-N-ACETYLGLUCOSAMINYLTRANSFERASE FAMILY PROTEIN-RELATED"/>
    <property type="match status" value="1"/>
</dbReference>
<organism evidence="7 8">
    <name type="scientific">Deinandra increscens subsp. villosa</name>
    <dbReference type="NCBI Taxonomy" id="3103831"/>
    <lineage>
        <taxon>Eukaryota</taxon>
        <taxon>Viridiplantae</taxon>
        <taxon>Streptophyta</taxon>
        <taxon>Embryophyta</taxon>
        <taxon>Tracheophyta</taxon>
        <taxon>Spermatophyta</taxon>
        <taxon>Magnoliopsida</taxon>
        <taxon>eudicotyledons</taxon>
        <taxon>Gunneridae</taxon>
        <taxon>Pentapetalae</taxon>
        <taxon>asterids</taxon>
        <taxon>campanulids</taxon>
        <taxon>Asterales</taxon>
        <taxon>Asteraceae</taxon>
        <taxon>Asteroideae</taxon>
        <taxon>Heliantheae alliance</taxon>
        <taxon>Madieae</taxon>
        <taxon>Madiinae</taxon>
        <taxon>Deinandra</taxon>
    </lineage>
</organism>
<evidence type="ECO:0008006" key="9">
    <source>
        <dbReference type="Google" id="ProtNLM"/>
    </source>
</evidence>
<reference evidence="7 8" key="1">
    <citation type="submission" date="2024-04" db="EMBL/GenBank/DDBJ databases">
        <title>The reference genome of an endangered Asteraceae, Deinandra increscens subsp. villosa, native to the Central Coast of California.</title>
        <authorList>
            <person name="Guilliams M."/>
            <person name="Hasenstab-Lehman K."/>
            <person name="Meyer R."/>
            <person name="Mcevoy S."/>
        </authorList>
    </citation>
    <scope>NUCLEOTIDE SEQUENCE [LARGE SCALE GENOMIC DNA]</scope>
    <source>
        <tissue evidence="7">Leaf</tissue>
    </source>
</reference>
<dbReference type="GO" id="GO:0016020">
    <property type="term" value="C:membrane"/>
    <property type="evidence" value="ECO:0007669"/>
    <property type="project" value="UniProtKB-SubCell"/>
</dbReference>
<dbReference type="InterPro" id="IPR003406">
    <property type="entry name" value="Glyco_trans_14"/>
</dbReference>
<evidence type="ECO:0000313" key="8">
    <source>
        <dbReference type="Proteomes" id="UP001408789"/>
    </source>
</evidence>
<keyword evidence="8" id="KW-1185">Reference proteome</keyword>
<gene>
    <name evidence="7" type="ORF">SSX86_005355</name>
</gene>
<evidence type="ECO:0000256" key="2">
    <source>
        <dbReference type="ARBA" id="ARBA00022676"/>
    </source>
</evidence>
<keyword evidence="3" id="KW-0808">Transferase</keyword>
<accession>A0AAP0DL08</accession>